<gene>
    <name evidence="2" type="ORF">MAR_034190</name>
</gene>
<evidence type="ECO:0000313" key="2">
    <source>
        <dbReference type="EMBL" id="WAR31648.1"/>
    </source>
</evidence>
<keyword evidence="1" id="KW-1133">Transmembrane helix</keyword>
<keyword evidence="1" id="KW-0812">Transmembrane</keyword>
<organism evidence="2 3">
    <name type="scientific">Mya arenaria</name>
    <name type="common">Soft-shell clam</name>
    <dbReference type="NCBI Taxonomy" id="6604"/>
    <lineage>
        <taxon>Eukaryota</taxon>
        <taxon>Metazoa</taxon>
        <taxon>Spiralia</taxon>
        <taxon>Lophotrochozoa</taxon>
        <taxon>Mollusca</taxon>
        <taxon>Bivalvia</taxon>
        <taxon>Autobranchia</taxon>
        <taxon>Heteroconchia</taxon>
        <taxon>Euheterodonta</taxon>
        <taxon>Imparidentia</taxon>
        <taxon>Neoheterodontei</taxon>
        <taxon>Myida</taxon>
        <taxon>Myoidea</taxon>
        <taxon>Myidae</taxon>
        <taxon>Mya</taxon>
    </lineage>
</organism>
<keyword evidence="3" id="KW-1185">Reference proteome</keyword>
<reference evidence="2" key="1">
    <citation type="submission" date="2022-11" db="EMBL/GenBank/DDBJ databases">
        <title>Centuries of genome instability and evolution in soft-shell clam transmissible cancer (bioRxiv).</title>
        <authorList>
            <person name="Hart S.F.M."/>
            <person name="Yonemitsu M.A."/>
            <person name="Giersch R.M."/>
            <person name="Beal B.F."/>
            <person name="Arriagada G."/>
            <person name="Davis B.W."/>
            <person name="Ostrander E.A."/>
            <person name="Goff S.P."/>
            <person name="Metzger M.J."/>
        </authorList>
    </citation>
    <scope>NUCLEOTIDE SEQUENCE</scope>
    <source>
        <strain evidence="2">MELC-2E11</strain>
        <tissue evidence="2">Siphon/mantle</tissue>
    </source>
</reference>
<keyword evidence="1" id="KW-0472">Membrane</keyword>
<protein>
    <submittedName>
        <fullName evidence="2">Uncharacterized protein</fullName>
    </submittedName>
</protein>
<dbReference type="EMBL" id="CP111028">
    <property type="protein sequence ID" value="WAR31648.1"/>
    <property type="molecule type" value="Genomic_DNA"/>
</dbReference>
<sequence length="119" mass="13742">MCFRKETAGSTMVFDCTLEERKTRWLTFGFLILLITQTVTFLGLISGWRFKYPTSSPLETNRQCMACDDLKSSLYNINNTDKDINALRQKHNSSLCYGDVHNVVRLLTKKYYDSSTAYS</sequence>
<dbReference type="Proteomes" id="UP001164746">
    <property type="component" value="Chromosome 17"/>
</dbReference>
<evidence type="ECO:0000256" key="1">
    <source>
        <dbReference type="SAM" id="Phobius"/>
    </source>
</evidence>
<accession>A0ABY7GB87</accession>
<feature type="transmembrane region" description="Helical" evidence="1">
    <location>
        <begin position="25"/>
        <end position="45"/>
    </location>
</feature>
<name>A0ABY7GB87_MYAAR</name>
<evidence type="ECO:0000313" key="3">
    <source>
        <dbReference type="Proteomes" id="UP001164746"/>
    </source>
</evidence>
<proteinExistence type="predicted"/>
<feature type="non-terminal residue" evidence="2">
    <location>
        <position position="119"/>
    </location>
</feature>